<evidence type="ECO:0000313" key="3">
    <source>
        <dbReference type="RefSeq" id="XP_036672923.3"/>
    </source>
</evidence>
<proteinExistence type="predicted"/>
<dbReference type="SUPFAM" id="SSF52833">
    <property type="entry name" value="Thioredoxin-like"/>
    <property type="match status" value="1"/>
</dbReference>
<organism evidence="2 3">
    <name type="scientific">Drosophila suzukii</name>
    <name type="common">Spotted-wing drosophila fruit fly</name>
    <dbReference type="NCBI Taxonomy" id="28584"/>
    <lineage>
        <taxon>Eukaryota</taxon>
        <taxon>Metazoa</taxon>
        <taxon>Ecdysozoa</taxon>
        <taxon>Arthropoda</taxon>
        <taxon>Hexapoda</taxon>
        <taxon>Insecta</taxon>
        <taxon>Pterygota</taxon>
        <taxon>Neoptera</taxon>
        <taxon>Endopterygota</taxon>
        <taxon>Diptera</taxon>
        <taxon>Brachycera</taxon>
        <taxon>Muscomorpha</taxon>
        <taxon>Ephydroidea</taxon>
        <taxon>Drosophilidae</taxon>
        <taxon>Drosophila</taxon>
        <taxon>Sophophora</taxon>
    </lineage>
</organism>
<dbReference type="GO" id="GO:0005615">
    <property type="term" value="C:extracellular space"/>
    <property type="evidence" value="ECO:0007669"/>
    <property type="project" value="TreeGrafter"/>
</dbReference>
<accession>A0AB40A7C4</accession>
<dbReference type="PANTHER" id="PTHR22897:SF8">
    <property type="entry name" value="SULFHYDRYL OXIDASE"/>
    <property type="match status" value="1"/>
</dbReference>
<dbReference type="GO" id="GO:0016971">
    <property type="term" value="F:flavin-dependent sulfhydryl oxidase activity"/>
    <property type="evidence" value="ECO:0007669"/>
    <property type="project" value="InterPro"/>
</dbReference>
<name>A0AB40A7C4_DROSZ</name>
<dbReference type="Gene3D" id="3.40.30.10">
    <property type="entry name" value="Glutaredoxin"/>
    <property type="match status" value="2"/>
</dbReference>
<dbReference type="GO" id="GO:0006457">
    <property type="term" value="P:protein folding"/>
    <property type="evidence" value="ECO:0007669"/>
    <property type="project" value="TreeGrafter"/>
</dbReference>
<dbReference type="GO" id="GO:0003756">
    <property type="term" value="F:protein disulfide isomerase activity"/>
    <property type="evidence" value="ECO:0007669"/>
    <property type="project" value="TreeGrafter"/>
</dbReference>
<reference evidence="3" key="1">
    <citation type="submission" date="2025-08" db="UniProtKB">
        <authorList>
            <consortium name="RefSeq"/>
        </authorList>
    </citation>
    <scope>IDENTIFICATION</scope>
</reference>
<dbReference type="InterPro" id="IPR039798">
    <property type="entry name" value="Sulfhydryl_oxidase"/>
</dbReference>
<gene>
    <name evidence="3" type="primary">LOC118877619</name>
</gene>
<dbReference type="InterPro" id="IPR013766">
    <property type="entry name" value="Thioredoxin_domain"/>
</dbReference>
<protein>
    <submittedName>
        <fullName evidence="3">Sulfhydryl oxidase 2-like</fullName>
    </submittedName>
</protein>
<dbReference type="Proteomes" id="UP001652628">
    <property type="component" value="Chromosome 3"/>
</dbReference>
<dbReference type="GeneID" id="118877619"/>
<dbReference type="RefSeq" id="XP_036672923.3">
    <property type="nucleotide sequence ID" value="XM_036817028.3"/>
</dbReference>
<evidence type="ECO:0000259" key="1">
    <source>
        <dbReference type="Pfam" id="PF00085"/>
    </source>
</evidence>
<dbReference type="GO" id="GO:0000139">
    <property type="term" value="C:Golgi membrane"/>
    <property type="evidence" value="ECO:0007669"/>
    <property type="project" value="TreeGrafter"/>
</dbReference>
<feature type="domain" description="Thioredoxin" evidence="1">
    <location>
        <begin position="56"/>
        <end position="126"/>
    </location>
</feature>
<dbReference type="AlphaFoldDB" id="A0AB40A7C4"/>
<dbReference type="PANTHER" id="PTHR22897">
    <property type="entry name" value="QUIESCIN Q6-RELATED SULFHYDRYL OXIDASE"/>
    <property type="match status" value="1"/>
</dbReference>
<dbReference type="Pfam" id="PF00085">
    <property type="entry name" value="Thioredoxin"/>
    <property type="match status" value="1"/>
</dbReference>
<dbReference type="InterPro" id="IPR036249">
    <property type="entry name" value="Thioredoxin-like_sf"/>
</dbReference>
<evidence type="ECO:0000313" key="2">
    <source>
        <dbReference type="Proteomes" id="UP001652628"/>
    </source>
</evidence>
<sequence length="370" mass="42298">MDRARVRSQTMTTSPGLWILLSGVLVFSSRVKSQFRLYHPIDNVNQINAEEVGFVLDQPTSKLVQFYNSFNEDCISFAPTFKSLARDLRDWDRLLKVYAIDCAKDENIRTCDKLEVSKMPLVRYYPPKFDRNLVGIEIASRKPDAIKQHLTSYLSQLKHSPEDEELFKPLTKEDSADGVFITQNSVYNSIKNVVLVYQPKSSLIGIRTVLELLSLKSLKVRIIEDRQIFAKFGLKPSTQNLAFVNRYGSHLFLTPQMETGESYAATVKEHLMSLGVKIRKKPPTTKTPSLKELFDMKQKAILSQAVERPLRVYQADMIKGIEDFLVTILPNIPLIAGKSKTALESFMKLLMRWQFRGNGQAQAHTFRNDT</sequence>
<keyword evidence="2" id="KW-1185">Reference proteome</keyword>